<keyword evidence="2" id="KW-0378">Hydrolase</keyword>
<dbReference type="PANTHER" id="PTHR24006:SF874">
    <property type="entry name" value="UBIQUITIN CARBOXYL-TERMINAL HYDROLASE 16"/>
    <property type="match status" value="1"/>
</dbReference>
<gene>
    <name evidence="2" type="ORF">Sradi_5064500</name>
</gene>
<name>A0AAW2M1N1_SESRA</name>
<dbReference type="InterPro" id="IPR038765">
    <property type="entry name" value="Papain-like_cys_pep_sf"/>
</dbReference>
<feature type="compositionally biased region" description="Low complexity" evidence="1">
    <location>
        <begin position="241"/>
        <end position="263"/>
    </location>
</feature>
<feature type="region of interest" description="Disordered" evidence="1">
    <location>
        <begin position="235"/>
        <end position="264"/>
    </location>
</feature>
<dbReference type="GO" id="GO:0016579">
    <property type="term" value="P:protein deubiquitination"/>
    <property type="evidence" value="ECO:0007669"/>
    <property type="project" value="TreeGrafter"/>
</dbReference>
<organism evidence="2">
    <name type="scientific">Sesamum radiatum</name>
    <name type="common">Black benniseed</name>
    <dbReference type="NCBI Taxonomy" id="300843"/>
    <lineage>
        <taxon>Eukaryota</taxon>
        <taxon>Viridiplantae</taxon>
        <taxon>Streptophyta</taxon>
        <taxon>Embryophyta</taxon>
        <taxon>Tracheophyta</taxon>
        <taxon>Spermatophyta</taxon>
        <taxon>Magnoliopsida</taxon>
        <taxon>eudicotyledons</taxon>
        <taxon>Gunneridae</taxon>
        <taxon>Pentapetalae</taxon>
        <taxon>asterids</taxon>
        <taxon>lamiids</taxon>
        <taxon>Lamiales</taxon>
        <taxon>Pedaliaceae</taxon>
        <taxon>Sesamum</taxon>
    </lineage>
</organism>
<reference evidence="2" key="1">
    <citation type="submission" date="2020-06" db="EMBL/GenBank/DDBJ databases">
        <authorList>
            <person name="Li T."/>
            <person name="Hu X."/>
            <person name="Zhang T."/>
            <person name="Song X."/>
            <person name="Zhang H."/>
            <person name="Dai N."/>
            <person name="Sheng W."/>
            <person name="Hou X."/>
            <person name="Wei L."/>
        </authorList>
    </citation>
    <scope>NUCLEOTIDE SEQUENCE</scope>
    <source>
        <strain evidence="2">G02</strain>
        <tissue evidence="2">Leaf</tissue>
    </source>
</reference>
<sequence>MICRLSEVLMLICLLVAILGSMPFRKLLSVEKKWIHRGASGLLENSSYLRNASSETKPSARRVVDQLRSSTFTRPGSLCAGSGNMRRDECLVFTPPLTAFFIEGIHLKACEKKGWCFTCEFEKLVKKAKEGNSPLSLVSIMSQMQCIGSHMGNGREEDAHEFLRWVKMPSSSDEETTLMGLTFGGYLRSKVQSVELKKVLLEDAYLLLYSSTESTNRESTSTDDNFDQILGDIGNSWTGRSGNSESETSSPSSSPSPLHANSSVITDLDNSLPAASSRSCFVKGTSTVSRDGFRAPASDEVQVLGDKRRDSLQCPDTHQDCRKFVDISSCRKNYWSRLGCDKSCDNLKGVNNRWRQSKIMHWRRSNNINLDAGDVVTLPPSTTMGMDWGKDADEVEGGVGGG</sequence>
<dbReference type="SUPFAM" id="SSF54001">
    <property type="entry name" value="Cysteine proteinases"/>
    <property type="match status" value="1"/>
</dbReference>
<dbReference type="EMBL" id="JACGWJ010000023">
    <property type="protein sequence ID" value="KAL0324952.1"/>
    <property type="molecule type" value="Genomic_DNA"/>
</dbReference>
<dbReference type="InterPro" id="IPR050164">
    <property type="entry name" value="Peptidase_C19"/>
</dbReference>
<reference evidence="2" key="2">
    <citation type="journal article" date="2024" name="Plant">
        <title>Genomic evolution and insights into agronomic trait innovations of Sesamum species.</title>
        <authorList>
            <person name="Miao H."/>
            <person name="Wang L."/>
            <person name="Qu L."/>
            <person name="Liu H."/>
            <person name="Sun Y."/>
            <person name="Le M."/>
            <person name="Wang Q."/>
            <person name="Wei S."/>
            <person name="Zheng Y."/>
            <person name="Lin W."/>
            <person name="Duan Y."/>
            <person name="Cao H."/>
            <person name="Xiong S."/>
            <person name="Wang X."/>
            <person name="Wei L."/>
            <person name="Li C."/>
            <person name="Ma Q."/>
            <person name="Ju M."/>
            <person name="Zhao R."/>
            <person name="Li G."/>
            <person name="Mu C."/>
            <person name="Tian Q."/>
            <person name="Mei H."/>
            <person name="Zhang T."/>
            <person name="Gao T."/>
            <person name="Zhang H."/>
        </authorList>
    </citation>
    <scope>NUCLEOTIDE SEQUENCE</scope>
    <source>
        <strain evidence="2">G02</strain>
    </source>
</reference>
<evidence type="ECO:0000256" key="1">
    <source>
        <dbReference type="SAM" id="MobiDB-lite"/>
    </source>
</evidence>
<dbReference type="GO" id="GO:0005634">
    <property type="term" value="C:nucleus"/>
    <property type="evidence" value="ECO:0007669"/>
    <property type="project" value="TreeGrafter"/>
</dbReference>
<proteinExistence type="predicted"/>
<feature type="region of interest" description="Disordered" evidence="1">
    <location>
        <begin position="381"/>
        <end position="402"/>
    </location>
</feature>
<dbReference type="PANTHER" id="PTHR24006">
    <property type="entry name" value="UBIQUITIN CARBOXYL-TERMINAL HYDROLASE"/>
    <property type="match status" value="1"/>
</dbReference>
<protein>
    <submittedName>
        <fullName evidence="2">Ubiquitin carboxyl-terminal hydrolase 16</fullName>
    </submittedName>
</protein>
<dbReference type="GO" id="GO:0005829">
    <property type="term" value="C:cytosol"/>
    <property type="evidence" value="ECO:0007669"/>
    <property type="project" value="TreeGrafter"/>
</dbReference>
<dbReference type="Gene3D" id="3.90.70.10">
    <property type="entry name" value="Cysteine proteinases"/>
    <property type="match status" value="1"/>
</dbReference>
<dbReference type="GO" id="GO:0004843">
    <property type="term" value="F:cysteine-type deubiquitinase activity"/>
    <property type="evidence" value="ECO:0007669"/>
    <property type="project" value="TreeGrafter"/>
</dbReference>
<evidence type="ECO:0000313" key="2">
    <source>
        <dbReference type="EMBL" id="KAL0324952.1"/>
    </source>
</evidence>
<dbReference type="AlphaFoldDB" id="A0AAW2M1N1"/>
<comment type="caution">
    <text evidence="2">The sequence shown here is derived from an EMBL/GenBank/DDBJ whole genome shotgun (WGS) entry which is preliminary data.</text>
</comment>
<accession>A0AAW2M1N1</accession>